<reference evidence="8" key="1">
    <citation type="journal article" date="2020" name="mSystems">
        <title>Genome- and Community-Level Interaction Insights into Carbon Utilization and Element Cycling Functions of Hydrothermarchaeota in Hydrothermal Sediment.</title>
        <authorList>
            <person name="Zhou Z."/>
            <person name="Liu Y."/>
            <person name="Xu W."/>
            <person name="Pan J."/>
            <person name="Luo Z.H."/>
            <person name="Li M."/>
        </authorList>
    </citation>
    <scope>NUCLEOTIDE SEQUENCE [LARGE SCALE GENOMIC DNA]</scope>
    <source>
        <strain evidence="8">HyVt-19</strain>
    </source>
</reference>
<dbReference type="InterPro" id="IPR017850">
    <property type="entry name" value="Alkaline_phosphatase_core_sf"/>
</dbReference>
<dbReference type="Pfam" id="PF01676">
    <property type="entry name" value="Metalloenzyme"/>
    <property type="match status" value="1"/>
</dbReference>
<comment type="caution">
    <text evidence="8">The sequence shown here is derived from an EMBL/GenBank/DDBJ whole genome shotgun (WGS) entry which is preliminary data.</text>
</comment>
<dbReference type="PIRSF" id="PIRSF006392">
    <property type="entry name" value="IPGAM_arch"/>
    <property type="match status" value="1"/>
</dbReference>
<protein>
    <submittedName>
        <fullName evidence="8">Cofactor-independent phosphoglycerate mutase</fullName>
        <ecNumber evidence="8">5.4.2.12</ecNumber>
    </submittedName>
</protein>
<dbReference type="InterPro" id="IPR006124">
    <property type="entry name" value="Metalloenzyme"/>
</dbReference>
<comment type="function">
    <text evidence="2">Catalyzes the interconversion of 2-phosphoglycerate and 3-phosphoglycerate.</text>
</comment>
<sequence>MSEGRKYIILVGDGMGDYPIESLGGKTPLEVARTPNIDRLCLYGEIGLVRTIPDGMEPGSDVANMSLLGYDPVKCHTGRGPLEAASIGVKLGEADVAFRCNLVTVEERDGVRIMADYSAGHISTEEARKIVADLQGATADLPLRLYPGVSYRHLLVWNGGADDIGTTPPHDITGQPVEQYEKVYEETPILREFRQRAEEILRHHPVNLARLNKGERAATAVWPWGQGKAPRMETLRERCGIDGVMISAVDLLKGIGVYAGFETPDVPGATGYLDTNYEGKVETAIRILERVDLAYIHIEAPDETGHEGSLDKKIQAIEEFDTRVVGPVLEMSLRFPEVDVMVVTDHYTPISVRTHVSDPVPFLIVRDVSVRKRGGNPVSDSNRRFTEKNALSSNLKFDSGPELFDYFVRCSNERG</sequence>
<dbReference type="GO" id="GO:0046872">
    <property type="term" value="F:metal ion binding"/>
    <property type="evidence" value="ECO:0007669"/>
    <property type="project" value="InterPro"/>
</dbReference>
<evidence type="ECO:0000256" key="6">
    <source>
        <dbReference type="ARBA" id="ARBA00023235"/>
    </source>
</evidence>
<evidence type="ECO:0000313" key="8">
    <source>
        <dbReference type="EMBL" id="HDL89984.1"/>
    </source>
</evidence>
<dbReference type="NCBIfam" id="TIGR02535">
    <property type="entry name" value="hyp_Hser_kinase"/>
    <property type="match status" value="1"/>
</dbReference>
<dbReference type="GO" id="GO:0004619">
    <property type="term" value="F:phosphoglycerate mutase activity"/>
    <property type="evidence" value="ECO:0007669"/>
    <property type="project" value="UniProtKB-EC"/>
</dbReference>
<evidence type="ECO:0000256" key="4">
    <source>
        <dbReference type="ARBA" id="ARBA00005524"/>
    </source>
</evidence>
<accession>A0A7C0WS27</accession>
<keyword evidence="5" id="KW-0324">Glycolysis</keyword>
<gene>
    <name evidence="8" type="ORF">ENG14_03675</name>
</gene>
<proteinExistence type="inferred from homology"/>
<evidence type="ECO:0000256" key="2">
    <source>
        <dbReference type="ARBA" id="ARBA00002315"/>
    </source>
</evidence>
<comment type="similarity">
    <text evidence="4">Belongs to the BPG-independent phosphoglycerate mutase family. A-PGAM subfamily.</text>
</comment>
<dbReference type="InterPro" id="IPR004456">
    <property type="entry name" value="Pglycerate_mutase_ApgM"/>
</dbReference>
<evidence type="ECO:0000259" key="7">
    <source>
        <dbReference type="Pfam" id="PF01676"/>
    </source>
</evidence>
<dbReference type="SUPFAM" id="SSF53649">
    <property type="entry name" value="Alkaline phosphatase-like"/>
    <property type="match status" value="1"/>
</dbReference>
<dbReference type="CDD" id="cd16011">
    <property type="entry name" value="iPGM_like"/>
    <property type="match status" value="1"/>
</dbReference>
<dbReference type="NCBIfam" id="NF003242">
    <property type="entry name" value="PRK04200.1"/>
    <property type="match status" value="1"/>
</dbReference>
<dbReference type="Proteomes" id="UP000886355">
    <property type="component" value="Unassembled WGS sequence"/>
</dbReference>
<dbReference type="PANTHER" id="PTHR31209:SF4">
    <property type="entry name" value="2,3-BISPHOSPHOGLYCERATE-INDEPENDENT PHOSPHOGLYCERATE MUTASE"/>
    <property type="match status" value="1"/>
</dbReference>
<keyword evidence="6 8" id="KW-0413">Isomerase</keyword>
<dbReference type="PANTHER" id="PTHR31209">
    <property type="entry name" value="COFACTOR-INDEPENDENT PHOSPHOGLYCERATE MUTASE"/>
    <property type="match status" value="1"/>
</dbReference>
<evidence type="ECO:0000256" key="3">
    <source>
        <dbReference type="ARBA" id="ARBA00004921"/>
    </source>
</evidence>
<dbReference type="InterPro" id="IPR023665">
    <property type="entry name" value="ApgAM_prokaryotes"/>
</dbReference>
<comment type="catalytic activity">
    <reaction evidence="1">
        <text>(2R)-2-phosphoglycerate = (2R)-3-phosphoglycerate</text>
        <dbReference type="Rhea" id="RHEA:15901"/>
        <dbReference type="ChEBI" id="CHEBI:58272"/>
        <dbReference type="ChEBI" id="CHEBI:58289"/>
        <dbReference type="EC" id="5.4.2.12"/>
    </reaction>
</comment>
<dbReference type="NCBIfam" id="TIGR00306">
    <property type="entry name" value="apgM"/>
    <property type="match status" value="1"/>
</dbReference>
<organism evidence="8">
    <name type="scientific">Thermodesulforhabdus norvegica</name>
    <dbReference type="NCBI Taxonomy" id="39841"/>
    <lineage>
        <taxon>Bacteria</taxon>
        <taxon>Pseudomonadati</taxon>
        <taxon>Thermodesulfobacteriota</taxon>
        <taxon>Syntrophobacteria</taxon>
        <taxon>Syntrophobacterales</taxon>
        <taxon>Thermodesulforhabdaceae</taxon>
        <taxon>Thermodesulforhabdus</taxon>
    </lineage>
</organism>
<comment type="pathway">
    <text evidence="3">Carbohydrate degradation.</text>
</comment>
<evidence type="ECO:0000256" key="1">
    <source>
        <dbReference type="ARBA" id="ARBA00000370"/>
    </source>
</evidence>
<dbReference type="Gene3D" id="3.40.720.10">
    <property type="entry name" value="Alkaline Phosphatase, subunit A"/>
    <property type="match status" value="2"/>
</dbReference>
<dbReference type="AlphaFoldDB" id="A0A7C0WS27"/>
<name>A0A7C0WS27_9BACT</name>
<dbReference type="Pfam" id="PF10143">
    <property type="entry name" value="PhosphMutase"/>
    <property type="match status" value="1"/>
</dbReference>
<feature type="domain" description="Metalloenzyme" evidence="7">
    <location>
        <begin position="6"/>
        <end position="367"/>
    </location>
</feature>
<dbReference type="GO" id="GO:0006096">
    <property type="term" value="P:glycolytic process"/>
    <property type="evidence" value="ECO:0007669"/>
    <property type="project" value="UniProtKB-KW"/>
</dbReference>
<dbReference type="EMBL" id="DQZW01000174">
    <property type="protein sequence ID" value="HDL89984.1"/>
    <property type="molecule type" value="Genomic_DNA"/>
</dbReference>
<evidence type="ECO:0000256" key="5">
    <source>
        <dbReference type="ARBA" id="ARBA00023152"/>
    </source>
</evidence>
<dbReference type="EC" id="5.4.2.12" evidence="8"/>